<sequence length="111" mass="12536">MQGDQHTWKDLVEAVVHELHGAAGQANPVTASDYQQAEMEIYKRIQHDCFPEDLHHLKEDSGFCVGGRPSAMYNISVGSAEDGRLSRRCLRCQTYRWPVYGFISQPSTPQV</sequence>
<accession>A0ABR3LVI7</accession>
<organism evidence="1 2">
    <name type="scientific">Cirrhinus molitorella</name>
    <name type="common">mud carp</name>
    <dbReference type="NCBI Taxonomy" id="172907"/>
    <lineage>
        <taxon>Eukaryota</taxon>
        <taxon>Metazoa</taxon>
        <taxon>Chordata</taxon>
        <taxon>Craniata</taxon>
        <taxon>Vertebrata</taxon>
        <taxon>Euteleostomi</taxon>
        <taxon>Actinopterygii</taxon>
        <taxon>Neopterygii</taxon>
        <taxon>Teleostei</taxon>
        <taxon>Ostariophysi</taxon>
        <taxon>Cypriniformes</taxon>
        <taxon>Cyprinidae</taxon>
        <taxon>Labeoninae</taxon>
        <taxon>Labeonini</taxon>
        <taxon>Cirrhinus</taxon>
    </lineage>
</organism>
<dbReference type="Proteomes" id="UP001558613">
    <property type="component" value="Unassembled WGS sequence"/>
</dbReference>
<name>A0ABR3LVI7_9TELE</name>
<proteinExistence type="predicted"/>
<protein>
    <submittedName>
        <fullName evidence="1">Uncharacterized protein</fullName>
    </submittedName>
</protein>
<gene>
    <name evidence="1" type="ORF">QQF64_013514</name>
</gene>
<comment type="caution">
    <text evidence="1">The sequence shown here is derived from an EMBL/GenBank/DDBJ whole genome shotgun (WGS) entry which is preliminary data.</text>
</comment>
<evidence type="ECO:0000313" key="2">
    <source>
        <dbReference type="Proteomes" id="UP001558613"/>
    </source>
</evidence>
<dbReference type="EMBL" id="JAYMGO010000019">
    <property type="protein sequence ID" value="KAL1255453.1"/>
    <property type="molecule type" value="Genomic_DNA"/>
</dbReference>
<reference evidence="1 2" key="1">
    <citation type="submission" date="2023-09" db="EMBL/GenBank/DDBJ databases">
        <authorList>
            <person name="Wang M."/>
        </authorList>
    </citation>
    <scope>NUCLEOTIDE SEQUENCE [LARGE SCALE GENOMIC DNA]</scope>
    <source>
        <strain evidence="1">GT-2023</strain>
        <tissue evidence="1">Liver</tissue>
    </source>
</reference>
<evidence type="ECO:0000313" key="1">
    <source>
        <dbReference type="EMBL" id="KAL1255453.1"/>
    </source>
</evidence>
<keyword evidence="2" id="KW-1185">Reference proteome</keyword>